<feature type="compositionally biased region" description="Gly residues" evidence="1">
    <location>
        <begin position="42"/>
        <end position="55"/>
    </location>
</feature>
<dbReference type="InterPro" id="IPR036680">
    <property type="entry name" value="SPOR-like_sf"/>
</dbReference>
<evidence type="ECO:0000256" key="2">
    <source>
        <dbReference type="SAM" id="SignalP"/>
    </source>
</evidence>
<feature type="region of interest" description="Disordered" evidence="1">
    <location>
        <begin position="35"/>
        <end position="62"/>
    </location>
</feature>
<reference evidence="4" key="1">
    <citation type="submission" date="2020-01" db="EMBL/GenBank/DDBJ databases">
        <authorList>
            <person name="Meier V. D."/>
            <person name="Meier V D."/>
        </authorList>
    </citation>
    <scope>NUCLEOTIDE SEQUENCE</scope>
    <source>
        <strain evidence="4">HLG_WM_MAG_07</strain>
    </source>
</reference>
<dbReference type="Pfam" id="PF05036">
    <property type="entry name" value="SPOR"/>
    <property type="match status" value="1"/>
</dbReference>
<evidence type="ECO:0000256" key="1">
    <source>
        <dbReference type="SAM" id="MobiDB-lite"/>
    </source>
</evidence>
<proteinExistence type="predicted"/>
<dbReference type="Gene3D" id="3.30.70.1070">
    <property type="entry name" value="Sporulation related repeat"/>
    <property type="match status" value="1"/>
</dbReference>
<dbReference type="GO" id="GO:0042834">
    <property type="term" value="F:peptidoglycan binding"/>
    <property type="evidence" value="ECO:0007669"/>
    <property type="project" value="InterPro"/>
</dbReference>
<feature type="domain" description="SPOR" evidence="3">
    <location>
        <begin position="60"/>
        <end position="143"/>
    </location>
</feature>
<dbReference type="InterPro" id="IPR007730">
    <property type="entry name" value="SPOR-like_dom"/>
</dbReference>
<evidence type="ECO:0000259" key="3">
    <source>
        <dbReference type="PROSITE" id="PS51724"/>
    </source>
</evidence>
<protein>
    <recommendedName>
        <fullName evidence="3">SPOR domain-containing protein</fullName>
    </recommendedName>
</protein>
<dbReference type="PROSITE" id="PS51724">
    <property type="entry name" value="SPOR"/>
    <property type="match status" value="1"/>
</dbReference>
<name>A0A6S6U474_9GAMM</name>
<evidence type="ECO:0000313" key="4">
    <source>
        <dbReference type="EMBL" id="CAA6827766.1"/>
    </source>
</evidence>
<dbReference type="AlphaFoldDB" id="A0A6S6U474"/>
<dbReference type="EMBL" id="CACVAY010000142">
    <property type="protein sequence ID" value="CAA6827766.1"/>
    <property type="molecule type" value="Genomic_DNA"/>
</dbReference>
<feature type="signal peptide" evidence="2">
    <location>
        <begin position="1"/>
        <end position="31"/>
    </location>
</feature>
<gene>
    <name evidence="4" type="ORF">HELGO_WM25237</name>
</gene>
<sequence length="145" mass="15215">MEITMKGNSRSPKKSLAALLLVSMFALTACSNPPADDTTGGTSSGQGTGGTGGGTTTTTPSPYKGFGVQLFASSDEGRANDIKNTFAKEGYNMIVVPLVVDSKTLYKTQVGPFATEMEANAMLAKMKTRYTKNAYVNSAVIKENP</sequence>
<organism evidence="4">
    <name type="scientific">uncultured Thiotrichaceae bacterium</name>
    <dbReference type="NCBI Taxonomy" id="298394"/>
    <lineage>
        <taxon>Bacteria</taxon>
        <taxon>Pseudomonadati</taxon>
        <taxon>Pseudomonadota</taxon>
        <taxon>Gammaproteobacteria</taxon>
        <taxon>Thiotrichales</taxon>
        <taxon>Thiotrichaceae</taxon>
        <taxon>environmental samples</taxon>
    </lineage>
</organism>
<accession>A0A6S6U474</accession>
<dbReference type="SUPFAM" id="SSF110997">
    <property type="entry name" value="Sporulation related repeat"/>
    <property type="match status" value="1"/>
</dbReference>
<dbReference type="PROSITE" id="PS51257">
    <property type="entry name" value="PROKAR_LIPOPROTEIN"/>
    <property type="match status" value="1"/>
</dbReference>
<keyword evidence="2" id="KW-0732">Signal</keyword>
<feature type="chain" id="PRO_5027699951" description="SPOR domain-containing protein" evidence="2">
    <location>
        <begin position="32"/>
        <end position="145"/>
    </location>
</feature>